<dbReference type="InterPro" id="IPR016181">
    <property type="entry name" value="Acyl_CoA_acyltransferase"/>
</dbReference>
<reference evidence="1" key="1">
    <citation type="submission" date="2021-05" db="EMBL/GenBank/DDBJ databases">
        <title>Encephalitozoon hellem ATCC 50604 Complete Genome.</title>
        <authorList>
            <person name="Mascarenhas dos Santos A.C."/>
            <person name="Julian A.T."/>
            <person name="Pombert J.-F."/>
        </authorList>
    </citation>
    <scope>NUCLEOTIDE SEQUENCE</scope>
    <source>
        <strain evidence="1">ATCC 50604</strain>
    </source>
</reference>
<gene>
    <name evidence="1" type="ORF">GPU96_08g15870</name>
</gene>
<name>A0A9Q9CBE8_ENCHE</name>
<protein>
    <submittedName>
        <fullName evidence="1">Acetyl-transferase</fullName>
    </submittedName>
</protein>
<dbReference type="InterPro" id="IPR031523">
    <property type="entry name" value="Acetyltransf_15"/>
</dbReference>
<accession>A0A9Q9CBE8</accession>
<dbReference type="SUPFAM" id="SSF55729">
    <property type="entry name" value="Acyl-CoA N-acyltransferases (Nat)"/>
    <property type="match status" value="1"/>
</dbReference>
<dbReference type="Pfam" id="PF17013">
    <property type="entry name" value="Acetyltransf_15"/>
    <property type="match status" value="1"/>
</dbReference>
<evidence type="ECO:0000313" key="2">
    <source>
        <dbReference type="Proteomes" id="UP001059546"/>
    </source>
</evidence>
<dbReference type="AlphaFoldDB" id="A0A9Q9CBE8"/>
<dbReference type="EMBL" id="CP075154">
    <property type="protein sequence ID" value="UTX43813.1"/>
    <property type="molecule type" value="Genomic_DNA"/>
</dbReference>
<sequence length="248" mass="29465">MIMALFIYPLVLGTETYRFVKYFSDEQGIKVPEQIVDDYNEAEDEFNVEAMDFDYIFHNGNKIDIFQYKAGEELIASVFFSRDKFYGIVDRKIIQRNVVFVYTMYVSKRHRGKGYSKRILKDAADSLNKHYGMNGDFLLVLHLNPQDKDMDLAFSVYYNLNFRSGGLSMIGPNEKQYFLEELLQYRNPCNVIDEYDEERDRGAYMVMFCEYPKLFMCEKERYDKLMDYGERLRNILKRGWLQEPSPAS</sequence>
<proteinExistence type="predicted"/>
<organism evidence="1 2">
    <name type="scientific">Encephalitozoon hellem</name>
    <name type="common">Microsporidian parasite</name>
    <dbReference type="NCBI Taxonomy" id="27973"/>
    <lineage>
        <taxon>Eukaryota</taxon>
        <taxon>Fungi</taxon>
        <taxon>Fungi incertae sedis</taxon>
        <taxon>Microsporidia</taxon>
        <taxon>Unikaryonidae</taxon>
        <taxon>Encephalitozoon</taxon>
    </lineage>
</organism>
<evidence type="ECO:0000313" key="1">
    <source>
        <dbReference type="EMBL" id="UTX43813.1"/>
    </source>
</evidence>
<dbReference type="Proteomes" id="UP001059546">
    <property type="component" value="Chromosome VIII"/>
</dbReference>
<dbReference type="Gene3D" id="3.40.630.30">
    <property type="match status" value="1"/>
</dbReference>